<feature type="compositionally biased region" description="Basic and acidic residues" evidence="1">
    <location>
        <begin position="159"/>
        <end position="168"/>
    </location>
</feature>
<dbReference type="EMBL" id="HBGO01000871">
    <property type="protein sequence ID" value="CAD9319494.1"/>
    <property type="molecule type" value="Transcribed_RNA"/>
</dbReference>
<reference evidence="2" key="1">
    <citation type="submission" date="2021-01" db="EMBL/GenBank/DDBJ databases">
        <authorList>
            <person name="Corre E."/>
            <person name="Pelletier E."/>
            <person name="Niang G."/>
            <person name="Scheremetjew M."/>
            <person name="Finn R."/>
            <person name="Kale V."/>
            <person name="Holt S."/>
            <person name="Cochrane G."/>
            <person name="Meng A."/>
            <person name="Brown T."/>
            <person name="Cohen L."/>
        </authorList>
    </citation>
    <scope>NUCLEOTIDE SEQUENCE</scope>
    <source>
        <strain evidence="2">Grunow 1884</strain>
    </source>
</reference>
<accession>A0A7S2E7G4</accession>
<feature type="region of interest" description="Disordered" evidence="1">
    <location>
        <begin position="117"/>
        <end position="198"/>
    </location>
</feature>
<name>A0A7S2E7G4_TRICV</name>
<protein>
    <submittedName>
        <fullName evidence="2">Uncharacterized protein</fullName>
    </submittedName>
</protein>
<feature type="compositionally biased region" description="Polar residues" evidence="1">
    <location>
        <begin position="189"/>
        <end position="198"/>
    </location>
</feature>
<proteinExistence type="predicted"/>
<evidence type="ECO:0000256" key="1">
    <source>
        <dbReference type="SAM" id="MobiDB-lite"/>
    </source>
</evidence>
<evidence type="ECO:0000313" key="2">
    <source>
        <dbReference type="EMBL" id="CAD9319494.1"/>
    </source>
</evidence>
<sequence length="198" mass="22125">MPPASASVLNPHAHPFHPRYDEPLDFGAVFNDGVPTAVLSGDVHPEHGALRSISDEALDEAFPPSANEAAEIDATMDFVLTMSYLDALQEQEERARNGFRGMGVRWEARREMGLVGRPHPARTDREAMPKNHHPLSPETSIVPFDKTHGGPFRPFSDMESMRSRAESRHAKKSSTMTKGKKTAQAFTRPIQQPRKQYR</sequence>
<organism evidence="2">
    <name type="scientific">Trieres chinensis</name>
    <name type="common">Marine centric diatom</name>
    <name type="synonym">Odontella sinensis</name>
    <dbReference type="NCBI Taxonomy" id="1514140"/>
    <lineage>
        <taxon>Eukaryota</taxon>
        <taxon>Sar</taxon>
        <taxon>Stramenopiles</taxon>
        <taxon>Ochrophyta</taxon>
        <taxon>Bacillariophyta</taxon>
        <taxon>Mediophyceae</taxon>
        <taxon>Biddulphiophycidae</taxon>
        <taxon>Eupodiscales</taxon>
        <taxon>Parodontellaceae</taxon>
        <taxon>Trieres</taxon>
    </lineage>
</organism>
<gene>
    <name evidence="2" type="ORF">OSIN01602_LOCUS480</name>
</gene>
<dbReference type="AlphaFoldDB" id="A0A7S2E7G4"/>